<feature type="domain" description="FAD/NAD(P)-binding" evidence="9">
    <location>
        <begin position="47"/>
        <end position="366"/>
    </location>
</feature>
<evidence type="ECO:0000256" key="1">
    <source>
        <dbReference type="ARBA" id="ARBA00007532"/>
    </source>
</evidence>
<feature type="binding site" evidence="6">
    <location>
        <position position="351"/>
    </location>
    <ligand>
        <name>FAD</name>
        <dbReference type="ChEBI" id="CHEBI:57692"/>
    </ligand>
</feature>
<evidence type="ECO:0000256" key="4">
    <source>
        <dbReference type="ARBA" id="ARBA00023027"/>
    </source>
</evidence>
<dbReference type="EMBL" id="PSYR01000001">
    <property type="protein sequence ID" value="RCN59286.1"/>
    <property type="molecule type" value="Genomic_DNA"/>
</dbReference>
<dbReference type="InterPro" id="IPR036188">
    <property type="entry name" value="FAD/NAD-bd_sf"/>
</dbReference>
<accession>A0A368HIT4</accession>
<dbReference type="GO" id="GO:0004148">
    <property type="term" value="F:dihydrolipoyl dehydrogenase (NADH) activity"/>
    <property type="evidence" value="ECO:0007669"/>
    <property type="project" value="TreeGrafter"/>
</dbReference>
<proteinExistence type="inferred from homology"/>
<dbReference type="Proteomes" id="UP000253250">
    <property type="component" value="Unassembled WGS sequence"/>
</dbReference>
<dbReference type="SUPFAM" id="SSF51905">
    <property type="entry name" value="FAD/NAD(P)-binding domain"/>
    <property type="match status" value="1"/>
</dbReference>
<dbReference type="GO" id="GO:0006103">
    <property type="term" value="P:2-oxoglutarate metabolic process"/>
    <property type="evidence" value="ECO:0007669"/>
    <property type="project" value="TreeGrafter"/>
</dbReference>
<evidence type="ECO:0000256" key="5">
    <source>
        <dbReference type="PIRSR" id="PIRSR000350-2"/>
    </source>
</evidence>
<protein>
    <recommendedName>
        <fullName evidence="12">NAD(P)/FAD-dependent oxidoreductase</fullName>
    </recommendedName>
</protein>
<feature type="binding site" evidence="6">
    <location>
        <position position="93"/>
    </location>
    <ligand>
        <name>FAD</name>
        <dbReference type="ChEBI" id="CHEBI:57692"/>
    </ligand>
</feature>
<evidence type="ECO:0000313" key="11">
    <source>
        <dbReference type="Proteomes" id="UP000253250"/>
    </source>
</evidence>
<dbReference type="InterPro" id="IPR023753">
    <property type="entry name" value="FAD/NAD-binding_dom"/>
</dbReference>
<dbReference type="Pfam" id="PF02852">
    <property type="entry name" value="Pyr_redox_dim"/>
    <property type="match status" value="1"/>
</dbReference>
<evidence type="ECO:0000313" key="10">
    <source>
        <dbReference type="EMBL" id="RCN59286.1"/>
    </source>
</evidence>
<keyword evidence="6" id="KW-0547">Nucleotide-binding</keyword>
<evidence type="ECO:0008006" key="12">
    <source>
        <dbReference type="Google" id="ProtNLM"/>
    </source>
</evidence>
<evidence type="ECO:0000256" key="7">
    <source>
        <dbReference type="PIRSR" id="PIRSR000350-4"/>
    </source>
</evidence>
<comment type="similarity">
    <text evidence="1">Belongs to the class-I pyridine nucleotide-disulfide oxidoreductase family.</text>
</comment>
<dbReference type="GO" id="GO:0050660">
    <property type="term" value="F:flavin adenine dinucleotide binding"/>
    <property type="evidence" value="ECO:0007669"/>
    <property type="project" value="TreeGrafter"/>
</dbReference>
<keyword evidence="2" id="KW-0285">Flavoprotein</keyword>
<dbReference type="PRINTS" id="PR00411">
    <property type="entry name" value="PNDRDTASEI"/>
</dbReference>
<dbReference type="Gene3D" id="3.30.390.30">
    <property type="match status" value="1"/>
</dbReference>
<evidence type="ECO:0000256" key="3">
    <source>
        <dbReference type="ARBA" id="ARBA00022827"/>
    </source>
</evidence>
<feature type="disulfide bond" description="Redox-active" evidence="7">
    <location>
        <begin position="84"/>
        <end position="89"/>
    </location>
</feature>
<feature type="binding site" evidence="6">
    <location>
        <position position="310"/>
    </location>
    <ligand>
        <name>NAD(+)</name>
        <dbReference type="ChEBI" id="CHEBI:57540"/>
    </ligand>
</feature>
<dbReference type="Pfam" id="PF07992">
    <property type="entry name" value="Pyr_redox_2"/>
    <property type="match status" value="1"/>
</dbReference>
<dbReference type="SUPFAM" id="SSF55424">
    <property type="entry name" value="FAD/NAD-linked reductases, dimerisation (C-terminal) domain"/>
    <property type="match status" value="1"/>
</dbReference>
<keyword evidence="3 6" id="KW-0274">FAD</keyword>
<dbReference type="InterPro" id="IPR016156">
    <property type="entry name" value="FAD/NAD-linked_Rdtase_dimer_sf"/>
</dbReference>
<sequence>MPICAMWRAVRGLPHSWALCAPVARSARCRRGCGRCHRARPAMSRPYDVAVIGCGAGGYQAAVSAAQCGARVVLIERAGAGGACLNRACVPKKAVAHVASVLATAHGLLGRGLAGAMCGDLAAMMAHEEALVADLRRGFPQRLKALAIDLVAGHARLQSAHAIVVSGDRGTTTIEARRVILAAGARPRPLPACPIDGERVVAADRLIPLLASEPKRLLCLGGGATGVEAAFVFRAFGAEVTLATRGDRLLARPMISERAARLLERRLSESGVTILKGVSVIATQVDDAGVTVRFQDGREGRFDRVLVAVGSVPRTDDIGYRALGVRCDSEGFVATRETLETSVPGIYAVGDMKGGPMTAAAALHDGRIAGENAALGGHRRRNYHQVPLVIDSILPLAAVGLSEDLAERAGFAPEVVYIPYGASVKARAQGASAGFIEIVHDEETGQMLGGCVAGGGADELVHLVLAACRSRRGLWSLADLDYGHPSYGEELGAAVSAHLAGFMRSRPTVFRPGIYAFRD</sequence>
<feature type="active site" description="Proton acceptor" evidence="5">
    <location>
        <position position="484"/>
    </location>
</feature>
<dbReference type="AlphaFoldDB" id="A0A368HIT4"/>
<comment type="cofactor">
    <cofactor evidence="6">
        <name>FAD</name>
        <dbReference type="ChEBI" id="CHEBI:57692"/>
    </cofactor>
    <text evidence="6">Binds 1 FAD per subunit.</text>
</comment>
<evidence type="ECO:0000256" key="2">
    <source>
        <dbReference type="ARBA" id="ARBA00022630"/>
    </source>
</evidence>
<dbReference type="PRINTS" id="PR00368">
    <property type="entry name" value="FADPNR"/>
</dbReference>
<evidence type="ECO:0000256" key="6">
    <source>
        <dbReference type="PIRSR" id="PIRSR000350-3"/>
    </source>
</evidence>
<organism evidence="10 11">
    <name type="scientific">Acidiferrobacter thiooxydans</name>
    <dbReference type="NCBI Taxonomy" id="163359"/>
    <lineage>
        <taxon>Bacteria</taxon>
        <taxon>Pseudomonadati</taxon>
        <taxon>Pseudomonadota</taxon>
        <taxon>Gammaproteobacteria</taxon>
        <taxon>Acidiferrobacterales</taxon>
        <taxon>Acidiferrobacteraceae</taxon>
        <taxon>Acidiferrobacter</taxon>
    </lineage>
</organism>
<evidence type="ECO:0000259" key="8">
    <source>
        <dbReference type="Pfam" id="PF02852"/>
    </source>
</evidence>
<dbReference type="Gene3D" id="3.50.50.60">
    <property type="entry name" value="FAD/NAD(P)-binding domain"/>
    <property type="match status" value="2"/>
</dbReference>
<reference evidence="10 11" key="1">
    <citation type="submission" date="2018-02" db="EMBL/GenBank/DDBJ databases">
        <title>Insights into the biology of acidophilic members of the Acidiferrobacteraceae family derived from comparative genomic analyses.</title>
        <authorList>
            <person name="Issotta F."/>
            <person name="Thyssen C."/>
            <person name="Mena C."/>
            <person name="Moya A."/>
            <person name="Bellenberg S."/>
            <person name="Sproer C."/>
            <person name="Covarrubias P.C."/>
            <person name="Sand W."/>
            <person name="Quatrini R."/>
            <person name="Vera M."/>
        </authorList>
    </citation>
    <scope>NUCLEOTIDE SEQUENCE [LARGE SCALE GENOMIC DNA]</scope>
    <source>
        <strain evidence="11">m-1</strain>
    </source>
</reference>
<dbReference type="PANTHER" id="PTHR22912:SF151">
    <property type="entry name" value="DIHYDROLIPOYL DEHYDROGENASE, MITOCHONDRIAL"/>
    <property type="match status" value="1"/>
</dbReference>
<evidence type="ECO:0000259" key="9">
    <source>
        <dbReference type="Pfam" id="PF07992"/>
    </source>
</evidence>
<name>A0A368HIT4_9GAMM</name>
<dbReference type="InterPro" id="IPR004099">
    <property type="entry name" value="Pyr_nucl-diS_OxRdtase_dimer"/>
</dbReference>
<gene>
    <name evidence="10" type="ORF">C4900_06175</name>
</gene>
<dbReference type="InterPro" id="IPR001100">
    <property type="entry name" value="Pyr_nuc-diS_OxRdtase"/>
</dbReference>
<keyword evidence="4 6" id="KW-0520">NAD</keyword>
<dbReference type="PIRSF" id="PIRSF000350">
    <property type="entry name" value="Mercury_reductase_MerA"/>
    <property type="match status" value="1"/>
</dbReference>
<feature type="binding site" evidence="6">
    <location>
        <begin position="221"/>
        <end position="228"/>
    </location>
    <ligand>
        <name>NAD(+)</name>
        <dbReference type="ChEBI" id="CHEBI:57540"/>
    </ligand>
</feature>
<feature type="domain" description="Pyridine nucleotide-disulphide oxidoreductase dimerisation" evidence="8">
    <location>
        <begin position="386"/>
        <end position="493"/>
    </location>
</feature>
<keyword evidence="11" id="KW-1185">Reference proteome</keyword>
<comment type="caution">
    <text evidence="10">The sequence shown here is derived from an EMBL/GenBank/DDBJ whole genome shotgun (WGS) entry which is preliminary data.</text>
</comment>
<dbReference type="OrthoDB" id="9800167at2"/>
<dbReference type="InterPro" id="IPR050151">
    <property type="entry name" value="Class-I_Pyr_Nuc-Dis_Oxidored"/>
</dbReference>
<dbReference type="PANTHER" id="PTHR22912">
    <property type="entry name" value="DISULFIDE OXIDOREDUCTASE"/>
    <property type="match status" value="1"/>
</dbReference>